<dbReference type="PROSITE" id="PS51163">
    <property type="entry name" value="YRDC"/>
    <property type="match status" value="1"/>
</dbReference>
<evidence type="ECO:0000256" key="1">
    <source>
        <dbReference type="ARBA" id="ARBA00004496"/>
    </source>
</evidence>
<evidence type="ECO:0000313" key="11">
    <source>
        <dbReference type="EMBL" id="SDT13665.1"/>
    </source>
</evidence>
<dbReference type="OrthoDB" id="9814580at2"/>
<dbReference type="GO" id="GO:0006450">
    <property type="term" value="P:regulation of translational fidelity"/>
    <property type="evidence" value="ECO:0007669"/>
    <property type="project" value="TreeGrafter"/>
</dbReference>
<dbReference type="STRING" id="487184.SAMN05216421_2980"/>
<dbReference type="Pfam" id="PF01300">
    <property type="entry name" value="Sua5_yciO_yrdC"/>
    <property type="match status" value="1"/>
</dbReference>
<keyword evidence="2 9" id="KW-0963">Cytoplasm</keyword>
<sequence length="185" mass="20525">MLATWRARQVDRILHAGGVIAYPTEAVWGLGCNPWKADAVERLLNIKQRPVEKGVILVAGDIEQFDFLLWDLPDAQLARLRLSWPGPNTWLVPHEGRLPTWITGAHDTVALRVSAHPLVRQLCDVAGPLVSTSANPAGRPPARSRLRVEQYFRGMLDDVVTGPLGGQRNPSIIRDVRTEQIIRPG</sequence>
<dbReference type="GO" id="GO:0005737">
    <property type="term" value="C:cytoplasm"/>
    <property type="evidence" value="ECO:0007669"/>
    <property type="project" value="UniProtKB-SubCell"/>
</dbReference>
<evidence type="ECO:0000256" key="2">
    <source>
        <dbReference type="ARBA" id="ARBA00022490"/>
    </source>
</evidence>
<dbReference type="GO" id="GO:0000049">
    <property type="term" value="F:tRNA binding"/>
    <property type="evidence" value="ECO:0007669"/>
    <property type="project" value="TreeGrafter"/>
</dbReference>
<evidence type="ECO:0000259" key="10">
    <source>
        <dbReference type="PROSITE" id="PS51163"/>
    </source>
</evidence>
<evidence type="ECO:0000256" key="3">
    <source>
        <dbReference type="ARBA" id="ARBA00022679"/>
    </source>
</evidence>
<dbReference type="GO" id="GO:0005524">
    <property type="term" value="F:ATP binding"/>
    <property type="evidence" value="ECO:0007669"/>
    <property type="project" value="UniProtKB-UniRule"/>
</dbReference>
<dbReference type="EC" id="2.7.7.87" evidence="9"/>
<accession>A0A1H1XWZ9</accession>
<dbReference type="PANTHER" id="PTHR17490">
    <property type="entry name" value="SUA5"/>
    <property type="match status" value="1"/>
</dbReference>
<dbReference type="Proteomes" id="UP000243207">
    <property type="component" value="Chromosome I"/>
</dbReference>
<evidence type="ECO:0000256" key="6">
    <source>
        <dbReference type="ARBA" id="ARBA00022741"/>
    </source>
</evidence>
<name>A0A1H1XWZ9_9GAMM</name>
<proteinExistence type="inferred from homology"/>
<dbReference type="PANTHER" id="PTHR17490:SF18">
    <property type="entry name" value="THREONYLCARBAMOYL-AMP SYNTHASE"/>
    <property type="match status" value="1"/>
</dbReference>
<protein>
    <recommendedName>
        <fullName evidence="9">Threonylcarbamoyl-AMP synthase</fullName>
        <shortName evidence="9">TC-AMP synthase</shortName>
        <ecNumber evidence="9">2.7.7.87</ecNumber>
    </recommendedName>
    <alternativeName>
        <fullName evidence="9">L-threonylcarbamoyladenylate synthase</fullName>
    </alternativeName>
    <alternativeName>
        <fullName evidence="9">t(6)A37 threonylcarbamoyladenosine biosynthesis protein TsaC</fullName>
    </alternativeName>
    <alternativeName>
        <fullName evidence="9">tRNA threonylcarbamoyladenosine biosynthesis protein TsaC</fullName>
    </alternativeName>
</protein>
<comment type="catalytic activity">
    <reaction evidence="8 9">
        <text>L-threonine + hydrogencarbonate + ATP = L-threonylcarbamoyladenylate + diphosphate + H2O</text>
        <dbReference type="Rhea" id="RHEA:36407"/>
        <dbReference type="ChEBI" id="CHEBI:15377"/>
        <dbReference type="ChEBI" id="CHEBI:17544"/>
        <dbReference type="ChEBI" id="CHEBI:30616"/>
        <dbReference type="ChEBI" id="CHEBI:33019"/>
        <dbReference type="ChEBI" id="CHEBI:57926"/>
        <dbReference type="ChEBI" id="CHEBI:73682"/>
        <dbReference type="EC" id="2.7.7.87"/>
    </reaction>
</comment>
<dbReference type="Gene3D" id="3.90.870.10">
    <property type="entry name" value="DHBP synthase"/>
    <property type="match status" value="1"/>
</dbReference>
<keyword evidence="12" id="KW-1185">Reference proteome</keyword>
<evidence type="ECO:0000256" key="5">
    <source>
        <dbReference type="ARBA" id="ARBA00022695"/>
    </source>
</evidence>
<evidence type="ECO:0000256" key="8">
    <source>
        <dbReference type="ARBA" id="ARBA00048366"/>
    </source>
</evidence>
<feature type="domain" description="YrdC-like" evidence="10">
    <location>
        <begin position="4"/>
        <end position="185"/>
    </location>
</feature>
<dbReference type="GO" id="GO:0002949">
    <property type="term" value="P:tRNA threonylcarbamoyladenosine modification"/>
    <property type="evidence" value="ECO:0007669"/>
    <property type="project" value="UniProtKB-UniRule"/>
</dbReference>
<dbReference type="AlphaFoldDB" id="A0A1H1XWZ9"/>
<dbReference type="GO" id="GO:0061710">
    <property type="term" value="F:L-threonylcarbamoyladenylate synthase"/>
    <property type="evidence" value="ECO:0007669"/>
    <property type="project" value="UniProtKB-EC"/>
</dbReference>
<evidence type="ECO:0000256" key="7">
    <source>
        <dbReference type="ARBA" id="ARBA00022840"/>
    </source>
</evidence>
<comment type="function">
    <text evidence="9">Required for the formation of a threonylcarbamoyl group on adenosine at position 37 (t(6)A37) in tRNAs that read codons beginning with adenine. Catalyzes the conversion of L-threonine, HCO(3)(-)/CO(2) and ATP to give threonylcarbamoyl-AMP (TC-AMP) as the acyladenylate intermediate, with the release of diphosphate.</text>
</comment>
<keyword evidence="5 9" id="KW-0548">Nucleotidyltransferase</keyword>
<dbReference type="InterPro" id="IPR023535">
    <property type="entry name" value="TC-AMP_synthase"/>
</dbReference>
<dbReference type="InterPro" id="IPR006070">
    <property type="entry name" value="Sua5-like_dom"/>
</dbReference>
<dbReference type="FunFam" id="3.90.870.10:FF:000004">
    <property type="entry name" value="Threonylcarbamoyl-AMP synthase"/>
    <property type="match status" value="1"/>
</dbReference>
<keyword evidence="3 9" id="KW-0808">Transferase</keyword>
<comment type="similarity">
    <text evidence="9">Belongs to the SUA5 family. TsaC subfamily.</text>
</comment>
<keyword evidence="7 9" id="KW-0067">ATP-binding</keyword>
<evidence type="ECO:0000256" key="9">
    <source>
        <dbReference type="HAMAP-Rule" id="MF_01852"/>
    </source>
</evidence>
<gene>
    <name evidence="9" type="primary">tsaC</name>
    <name evidence="11" type="ORF">SAMN05216421_2980</name>
</gene>
<dbReference type="GO" id="GO:0003725">
    <property type="term" value="F:double-stranded RNA binding"/>
    <property type="evidence" value="ECO:0007669"/>
    <property type="project" value="InterPro"/>
</dbReference>
<dbReference type="RefSeq" id="WP_093396342.1">
    <property type="nucleotide sequence ID" value="NZ_LT629736.1"/>
</dbReference>
<keyword evidence="6 9" id="KW-0547">Nucleotide-binding</keyword>
<keyword evidence="4 9" id="KW-0819">tRNA processing</keyword>
<dbReference type="SUPFAM" id="SSF55821">
    <property type="entry name" value="YrdC/RibB"/>
    <property type="match status" value="1"/>
</dbReference>
<organism evidence="11 12">
    <name type="scientific">Halopseudomonas xinjiangensis</name>
    <dbReference type="NCBI Taxonomy" id="487184"/>
    <lineage>
        <taxon>Bacteria</taxon>
        <taxon>Pseudomonadati</taxon>
        <taxon>Pseudomonadota</taxon>
        <taxon>Gammaproteobacteria</taxon>
        <taxon>Pseudomonadales</taxon>
        <taxon>Pseudomonadaceae</taxon>
        <taxon>Halopseudomonas</taxon>
    </lineage>
</organism>
<dbReference type="InterPro" id="IPR017945">
    <property type="entry name" value="DHBP_synth_RibB-like_a/b_dom"/>
</dbReference>
<comment type="subcellular location">
    <subcellularLocation>
        <location evidence="1 9">Cytoplasm</location>
    </subcellularLocation>
</comment>
<dbReference type="EMBL" id="LT629736">
    <property type="protein sequence ID" value="SDT13665.1"/>
    <property type="molecule type" value="Genomic_DNA"/>
</dbReference>
<reference evidence="12" key="1">
    <citation type="submission" date="2016-10" db="EMBL/GenBank/DDBJ databases">
        <authorList>
            <person name="Varghese N."/>
            <person name="Submissions S."/>
        </authorList>
    </citation>
    <scope>NUCLEOTIDE SEQUENCE [LARGE SCALE GENOMIC DNA]</scope>
    <source>
        <strain evidence="12">NRRL B-51270</strain>
    </source>
</reference>
<dbReference type="InterPro" id="IPR050156">
    <property type="entry name" value="TC-AMP_synthase_SUA5"/>
</dbReference>
<evidence type="ECO:0000256" key="4">
    <source>
        <dbReference type="ARBA" id="ARBA00022694"/>
    </source>
</evidence>
<evidence type="ECO:0000313" key="12">
    <source>
        <dbReference type="Proteomes" id="UP000243207"/>
    </source>
</evidence>
<dbReference type="HAMAP" id="MF_01852">
    <property type="entry name" value="TsaC"/>
    <property type="match status" value="1"/>
</dbReference>